<evidence type="ECO:0000256" key="7">
    <source>
        <dbReference type="ARBA" id="ARBA00022848"/>
    </source>
</evidence>
<evidence type="ECO:0000256" key="4">
    <source>
        <dbReference type="ARBA" id="ARBA00022692"/>
    </source>
</evidence>
<evidence type="ECO:0000256" key="5">
    <source>
        <dbReference type="ARBA" id="ARBA00022782"/>
    </source>
</evidence>
<dbReference type="PANTHER" id="PTHR10556:SF57">
    <property type="entry name" value="3-OXO-5-ALPHA-STEROID 4-DEHYDROGENASE 1"/>
    <property type="match status" value="1"/>
</dbReference>
<comment type="caution">
    <text evidence="20">The sequence shown here is derived from an EMBL/GenBank/DDBJ whole genome shotgun (WGS) entry which is preliminary data.</text>
</comment>
<comment type="subcellular location">
    <subcellularLocation>
        <location evidence="1">Endoplasmic reticulum membrane</location>
        <topology evidence="1">Multi-pass membrane protein</topology>
    </subcellularLocation>
    <subcellularLocation>
        <location evidence="2">Microsome membrane</location>
    </subcellularLocation>
</comment>
<feature type="transmembrane region" description="Helical" evidence="18">
    <location>
        <begin position="12"/>
        <end position="33"/>
    </location>
</feature>
<feature type="transmembrane region" description="Helical" evidence="18">
    <location>
        <begin position="148"/>
        <end position="167"/>
    </location>
</feature>
<evidence type="ECO:0000313" key="22">
    <source>
        <dbReference type="Proteomes" id="UP001642409"/>
    </source>
</evidence>
<keyword evidence="22" id="KW-1185">Reference proteome</keyword>
<keyword evidence="10" id="KW-0560">Oxidoreductase</keyword>
<reference evidence="21 22" key="2">
    <citation type="submission" date="2024-07" db="EMBL/GenBank/DDBJ databases">
        <authorList>
            <person name="Akdeniz Z."/>
        </authorList>
    </citation>
    <scope>NUCLEOTIDE SEQUENCE [LARGE SCALE GENOMIC DNA]</scope>
</reference>
<dbReference type="Gene3D" id="1.20.120.1630">
    <property type="match status" value="1"/>
</dbReference>
<keyword evidence="12 18" id="KW-0472">Membrane</keyword>
<gene>
    <name evidence="20" type="ORF">HINF_LOCUS4579</name>
    <name evidence="21" type="ORF">HINF_LOCUS60822</name>
</gene>
<reference evidence="20" key="1">
    <citation type="submission" date="2023-06" db="EMBL/GenBank/DDBJ databases">
        <authorList>
            <person name="Kurt Z."/>
        </authorList>
    </citation>
    <scope>NUCLEOTIDE SEQUENCE</scope>
</reference>
<dbReference type="GO" id="GO:0003865">
    <property type="term" value="F:3-oxo-5-alpha-steroid 4-dehydrogenase activity"/>
    <property type="evidence" value="ECO:0007669"/>
    <property type="project" value="InterPro"/>
</dbReference>
<evidence type="ECO:0000313" key="20">
    <source>
        <dbReference type="EMBL" id="CAI9916934.1"/>
    </source>
</evidence>
<keyword evidence="9 18" id="KW-1133">Transmembrane helix</keyword>
<comment type="catalytic activity">
    <reaction evidence="17">
        <text>androst-4-ene-3,17-dione + NADPH + H(+) = 5alpha-androstan-3,17-dione + NADP(+)</text>
        <dbReference type="Rhea" id="RHEA:50816"/>
        <dbReference type="ChEBI" id="CHEBI:15378"/>
        <dbReference type="ChEBI" id="CHEBI:15994"/>
        <dbReference type="ChEBI" id="CHEBI:16422"/>
        <dbReference type="ChEBI" id="CHEBI:57783"/>
        <dbReference type="ChEBI" id="CHEBI:58349"/>
    </reaction>
    <physiologicalReaction direction="left-to-right" evidence="17">
        <dbReference type="Rhea" id="RHEA:50817"/>
    </physiologicalReaction>
</comment>
<dbReference type="Proteomes" id="UP001642409">
    <property type="component" value="Unassembled WGS sequence"/>
</dbReference>
<name>A0AA86NDA7_9EUKA</name>
<evidence type="ECO:0000256" key="13">
    <source>
        <dbReference type="ARBA" id="ARBA00037789"/>
    </source>
</evidence>
<keyword evidence="11" id="KW-0443">Lipid metabolism</keyword>
<comment type="function">
    <text evidence="13">Converts testosterone into 5-alpha-dihydrotestosterone and progesterone or corticosterone into their corresponding 5-alpha-3-oxosteroids. It plays a central role in sexual differentiation and androgen physiology.</text>
</comment>
<keyword evidence="6" id="KW-0256">Endoplasmic reticulum</keyword>
<evidence type="ECO:0000259" key="19">
    <source>
        <dbReference type="Pfam" id="PF02544"/>
    </source>
</evidence>
<dbReference type="Pfam" id="PF02544">
    <property type="entry name" value="Steroid_dh"/>
    <property type="match status" value="1"/>
</dbReference>
<dbReference type="PANTHER" id="PTHR10556">
    <property type="entry name" value="3-OXO-5-ALPHA-STEROID 4-DEHYDROGENASE"/>
    <property type="match status" value="1"/>
</dbReference>
<evidence type="ECO:0000256" key="8">
    <source>
        <dbReference type="ARBA" id="ARBA00022857"/>
    </source>
</evidence>
<evidence type="ECO:0000313" key="21">
    <source>
        <dbReference type="EMBL" id="CAL6082030.1"/>
    </source>
</evidence>
<evidence type="ECO:0000256" key="9">
    <source>
        <dbReference type="ARBA" id="ARBA00022989"/>
    </source>
</evidence>
<feature type="transmembrane region" description="Helical" evidence="18">
    <location>
        <begin position="53"/>
        <end position="71"/>
    </location>
</feature>
<dbReference type="GO" id="GO:0006694">
    <property type="term" value="P:steroid biosynthetic process"/>
    <property type="evidence" value="ECO:0007669"/>
    <property type="project" value="TreeGrafter"/>
</dbReference>
<proteinExistence type="inferred from homology"/>
<feature type="transmembrane region" description="Helical" evidence="18">
    <location>
        <begin position="110"/>
        <end position="128"/>
    </location>
</feature>
<evidence type="ECO:0000256" key="15">
    <source>
        <dbReference type="ARBA" id="ARBA00041664"/>
    </source>
</evidence>
<dbReference type="AlphaFoldDB" id="A0AA86NDA7"/>
<evidence type="ECO:0000256" key="2">
    <source>
        <dbReference type="ARBA" id="ARBA00004524"/>
    </source>
</evidence>
<evidence type="ECO:0000256" key="12">
    <source>
        <dbReference type="ARBA" id="ARBA00023136"/>
    </source>
</evidence>
<dbReference type="PROSITE" id="PS50244">
    <property type="entry name" value="S5A_REDUCTASE"/>
    <property type="match status" value="1"/>
</dbReference>
<feature type="transmembrane region" description="Helical" evidence="18">
    <location>
        <begin position="77"/>
        <end position="98"/>
    </location>
</feature>
<dbReference type="PIRSF" id="PIRSF015596">
    <property type="entry name" value="5_alpha-SR2"/>
    <property type="match status" value="1"/>
</dbReference>
<evidence type="ECO:0000256" key="14">
    <source>
        <dbReference type="ARBA" id="ARBA00039428"/>
    </source>
</evidence>
<evidence type="ECO:0000256" key="16">
    <source>
        <dbReference type="ARBA" id="ARBA00042579"/>
    </source>
</evidence>
<evidence type="ECO:0000256" key="10">
    <source>
        <dbReference type="ARBA" id="ARBA00023002"/>
    </source>
</evidence>
<keyword evidence="4 18" id="KW-0812">Transmembrane</keyword>
<organism evidence="20">
    <name type="scientific">Hexamita inflata</name>
    <dbReference type="NCBI Taxonomy" id="28002"/>
    <lineage>
        <taxon>Eukaryota</taxon>
        <taxon>Metamonada</taxon>
        <taxon>Diplomonadida</taxon>
        <taxon>Hexamitidae</taxon>
        <taxon>Hexamitinae</taxon>
        <taxon>Hexamita</taxon>
    </lineage>
</organism>
<keyword evidence="5" id="KW-0221">Differentiation</keyword>
<evidence type="ECO:0000256" key="18">
    <source>
        <dbReference type="SAM" id="Phobius"/>
    </source>
</evidence>
<evidence type="ECO:0000256" key="1">
    <source>
        <dbReference type="ARBA" id="ARBA00004477"/>
    </source>
</evidence>
<dbReference type="GO" id="GO:0005789">
    <property type="term" value="C:endoplasmic reticulum membrane"/>
    <property type="evidence" value="ECO:0007669"/>
    <property type="project" value="UniProtKB-SubCell"/>
</dbReference>
<dbReference type="EMBL" id="CAXDID020000359">
    <property type="protein sequence ID" value="CAL6082030.1"/>
    <property type="molecule type" value="Genomic_DNA"/>
</dbReference>
<comment type="similarity">
    <text evidence="3">Belongs to the steroid 5-alpha reductase family.</text>
</comment>
<evidence type="ECO:0000256" key="6">
    <source>
        <dbReference type="ARBA" id="ARBA00022824"/>
    </source>
</evidence>
<protein>
    <recommendedName>
        <fullName evidence="14">3-oxo-5-alpha-steroid 4-dehydrogenase 1</fullName>
    </recommendedName>
    <alternativeName>
        <fullName evidence="15">SR type 1</fullName>
    </alternativeName>
    <alternativeName>
        <fullName evidence="16">Steroid 5-alpha-reductase 1</fullName>
    </alternativeName>
</protein>
<keyword evidence="8" id="KW-0521">NADP</keyword>
<keyword evidence="7" id="KW-0492">Microsome</keyword>
<dbReference type="FunFam" id="1.20.120.1630:FF:000014">
    <property type="entry name" value="Steroid 5-alpha reductase, putative"/>
    <property type="match status" value="1"/>
</dbReference>
<feature type="domain" description="3-oxo-5-alpha-steroid 4-dehydrogenase C-terminal" evidence="19">
    <location>
        <begin position="109"/>
        <end position="260"/>
    </location>
</feature>
<dbReference type="InterPro" id="IPR001104">
    <property type="entry name" value="3-oxo-5_a-steroid_4-DH_C"/>
</dbReference>
<dbReference type="EMBL" id="CATOUU010000116">
    <property type="protein sequence ID" value="CAI9916934.1"/>
    <property type="molecule type" value="Genomic_DNA"/>
</dbReference>
<dbReference type="GO" id="GO:0030154">
    <property type="term" value="P:cell differentiation"/>
    <property type="evidence" value="ECO:0007669"/>
    <property type="project" value="UniProtKB-KW"/>
</dbReference>
<accession>A0AA86NDA7</accession>
<sequence length="260" mass="30157">MQELLLLFEKYFVPISYVWMTVAAIVFVAMFFVTAPFGRHTSDKWGPTINNKLAWMIMECPSFFIMLYYMLKGANVFSSFIWVLFAVWLLHYFNRSFIFPLRLKSTPRKMPFAITAMSIVFNLINGNLNGYYLSKLANPADYQQGWLSSPQFIAGIVLFLSGMYINMRSDSMLIALRKPGETGYKLPRGFLFEYLASPNLFGEIIEWLGFALMAKNVAGTCFFVWTAANLVPRAKNHFDWSVQKFENYPKKRKVIIPFVY</sequence>
<evidence type="ECO:0000256" key="17">
    <source>
        <dbReference type="ARBA" id="ARBA00049166"/>
    </source>
</evidence>
<dbReference type="InterPro" id="IPR039357">
    <property type="entry name" value="SRD5A/TECR"/>
</dbReference>
<evidence type="ECO:0000256" key="11">
    <source>
        <dbReference type="ARBA" id="ARBA00023098"/>
    </source>
</evidence>
<dbReference type="InterPro" id="IPR016636">
    <property type="entry name" value="3-oxo-5-alpha-steroid_4-DH"/>
</dbReference>
<evidence type="ECO:0000256" key="3">
    <source>
        <dbReference type="ARBA" id="ARBA00007742"/>
    </source>
</evidence>